<name>A0ABY7F8C3_MYAAR</name>
<feature type="transmembrane region" description="Helical" evidence="2">
    <location>
        <begin position="20"/>
        <end position="44"/>
    </location>
</feature>
<dbReference type="EMBL" id="CP111021">
    <property type="protein sequence ID" value="WAR17046.1"/>
    <property type="molecule type" value="Genomic_DNA"/>
</dbReference>
<keyword evidence="2" id="KW-0472">Membrane</keyword>
<evidence type="ECO:0000256" key="2">
    <source>
        <dbReference type="SAM" id="Phobius"/>
    </source>
</evidence>
<gene>
    <name evidence="3" type="ORF">MAR_031640</name>
</gene>
<keyword evidence="4" id="KW-1185">Reference proteome</keyword>
<reference evidence="3" key="1">
    <citation type="submission" date="2022-11" db="EMBL/GenBank/DDBJ databases">
        <title>Centuries of genome instability and evolution in soft-shell clam transmissible cancer (bioRxiv).</title>
        <authorList>
            <person name="Hart S.F.M."/>
            <person name="Yonemitsu M.A."/>
            <person name="Giersch R.M."/>
            <person name="Beal B.F."/>
            <person name="Arriagada G."/>
            <person name="Davis B.W."/>
            <person name="Ostrander E.A."/>
            <person name="Goff S.P."/>
            <person name="Metzger M.J."/>
        </authorList>
    </citation>
    <scope>NUCLEOTIDE SEQUENCE</scope>
    <source>
        <strain evidence="3">MELC-2E11</strain>
        <tissue evidence="3">Siphon/mantle</tissue>
    </source>
</reference>
<dbReference type="Proteomes" id="UP001164746">
    <property type="component" value="Chromosome 10"/>
</dbReference>
<organism evidence="3 4">
    <name type="scientific">Mya arenaria</name>
    <name type="common">Soft-shell clam</name>
    <dbReference type="NCBI Taxonomy" id="6604"/>
    <lineage>
        <taxon>Eukaryota</taxon>
        <taxon>Metazoa</taxon>
        <taxon>Spiralia</taxon>
        <taxon>Lophotrochozoa</taxon>
        <taxon>Mollusca</taxon>
        <taxon>Bivalvia</taxon>
        <taxon>Autobranchia</taxon>
        <taxon>Heteroconchia</taxon>
        <taxon>Euheterodonta</taxon>
        <taxon>Imparidentia</taxon>
        <taxon>Neoheterodontei</taxon>
        <taxon>Myida</taxon>
        <taxon>Myoidea</taxon>
        <taxon>Myidae</taxon>
        <taxon>Mya</taxon>
    </lineage>
</organism>
<accession>A0ABY7F8C3</accession>
<evidence type="ECO:0000313" key="3">
    <source>
        <dbReference type="EMBL" id="WAR17046.1"/>
    </source>
</evidence>
<proteinExistence type="predicted"/>
<evidence type="ECO:0000313" key="4">
    <source>
        <dbReference type="Proteomes" id="UP001164746"/>
    </source>
</evidence>
<feature type="compositionally biased region" description="Polar residues" evidence="1">
    <location>
        <begin position="54"/>
        <end position="69"/>
    </location>
</feature>
<keyword evidence="2" id="KW-1133">Transmembrane helix</keyword>
<evidence type="ECO:0000256" key="1">
    <source>
        <dbReference type="SAM" id="MobiDB-lite"/>
    </source>
</evidence>
<feature type="region of interest" description="Disordered" evidence="1">
    <location>
        <begin position="50"/>
        <end position="78"/>
    </location>
</feature>
<keyword evidence="2" id="KW-0812">Transmembrane</keyword>
<sequence length="78" mass="8297">MLNKPTYPTNKEKVTAGPPVGAIAGGVSGGIVVIIAVAVALVFFRRRSTRLPASRQTKGNGNKTFQANITDERNKESK</sequence>
<protein>
    <submittedName>
        <fullName evidence="3">Uncharacterized protein</fullName>
    </submittedName>
</protein>